<organism evidence="2 3">
    <name type="scientific">Flaviramulus multivorans</name>
    <dbReference type="NCBI Taxonomy" id="1304750"/>
    <lineage>
        <taxon>Bacteria</taxon>
        <taxon>Pseudomonadati</taxon>
        <taxon>Bacteroidota</taxon>
        <taxon>Flavobacteriia</taxon>
        <taxon>Flavobacteriales</taxon>
        <taxon>Flavobacteriaceae</taxon>
        <taxon>Flaviramulus</taxon>
    </lineage>
</organism>
<dbReference type="RefSeq" id="WP_237231758.1">
    <property type="nucleotide sequence ID" value="NZ_JAKKDV010000004.1"/>
</dbReference>
<feature type="chain" id="PRO_5045252881" description="Lipoprotein" evidence="1">
    <location>
        <begin position="23"/>
        <end position="352"/>
    </location>
</feature>
<dbReference type="Proteomes" id="UP001200022">
    <property type="component" value="Unassembled WGS sequence"/>
</dbReference>
<proteinExistence type="predicted"/>
<comment type="caution">
    <text evidence="2">The sequence shown here is derived from an EMBL/GenBank/DDBJ whole genome shotgun (WGS) entry which is preliminary data.</text>
</comment>
<name>A0ABS9IKE7_9FLAO</name>
<evidence type="ECO:0008006" key="4">
    <source>
        <dbReference type="Google" id="ProtNLM"/>
    </source>
</evidence>
<accession>A0ABS9IKE7</accession>
<feature type="signal peptide" evidence="1">
    <location>
        <begin position="1"/>
        <end position="22"/>
    </location>
</feature>
<evidence type="ECO:0000256" key="1">
    <source>
        <dbReference type="SAM" id="SignalP"/>
    </source>
</evidence>
<gene>
    <name evidence="2" type="ORF">L3X39_10580</name>
</gene>
<keyword evidence="1" id="KW-0732">Signal</keyword>
<dbReference type="PROSITE" id="PS51257">
    <property type="entry name" value="PROKAR_LIPOPROTEIN"/>
    <property type="match status" value="1"/>
</dbReference>
<protein>
    <recommendedName>
        <fullName evidence="4">Lipoprotein</fullName>
    </recommendedName>
</protein>
<keyword evidence="3" id="KW-1185">Reference proteome</keyword>
<evidence type="ECO:0000313" key="3">
    <source>
        <dbReference type="Proteomes" id="UP001200022"/>
    </source>
</evidence>
<sequence length="352" mass="38647">MKNLKFLTAILLTSILSFTSCQEEIDTENGQNPNTNNASSPTANNLERASMYDGSFDDFLDGISCSSILLPVTATINNTEITIINESQYNLVLNILGEFTNDDDSIEFQFPLTVRLSNYTEVQVANQSEYDALVAACEEAESRAEDAINCLNIDFPITILTYSLNFEQTGSVVIESEQQLYTYMNNFSNDELFAVNYPITATLNGDSNTVVEISSDLDLQARITECLGTEDAKEEAEENAQTLETILVDGLFKVESFVTAGVNAANDYADYTIDFANDLSCTAENTVNATIQDVEGTYAVTSELEVYLSLTFTGNATFELLNHNWEVTSYSTNSISLQSTTNAAITLVLSQI</sequence>
<evidence type="ECO:0000313" key="2">
    <source>
        <dbReference type="EMBL" id="MCF7561081.1"/>
    </source>
</evidence>
<reference evidence="2 3" key="1">
    <citation type="submission" date="2022-01" db="EMBL/GenBank/DDBJ databases">
        <title>Draft genome sequence of Sabulilitoribacter multivorans KCTC 32326.</title>
        <authorList>
            <person name="Oh J.-S."/>
        </authorList>
    </citation>
    <scope>NUCLEOTIDE SEQUENCE [LARGE SCALE GENOMIC DNA]</scope>
    <source>
        <strain evidence="2 3">M-M16</strain>
    </source>
</reference>
<dbReference type="EMBL" id="JAKKDV010000004">
    <property type="protein sequence ID" value="MCF7561081.1"/>
    <property type="molecule type" value="Genomic_DNA"/>
</dbReference>